<organism evidence="2 3">
    <name type="scientific">Enterovibrio qingdaonensis</name>
    <dbReference type="NCBI Taxonomy" id="2899818"/>
    <lineage>
        <taxon>Bacteria</taxon>
        <taxon>Pseudomonadati</taxon>
        <taxon>Pseudomonadota</taxon>
        <taxon>Gammaproteobacteria</taxon>
        <taxon>Vibrionales</taxon>
        <taxon>Vibrionaceae</taxon>
        <taxon>Enterovibrio</taxon>
    </lineage>
</organism>
<dbReference type="RefSeq" id="WP_274142622.1">
    <property type="nucleotide sequence ID" value="NZ_JAJUBB010000008.1"/>
</dbReference>
<sequence length="83" mass="8918">MKKVMMATLVTFGLFTAGAQAGYTLDETQACATSNQFQDCVMQLSERDASPSLTHIDTAYTKDEVRACGTASDFPVCVDNLNA</sequence>
<dbReference type="EMBL" id="JAJUBB010000008">
    <property type="protein sequence ID" value="MDD1782041.1"/>
    <property type="molecule type" value="Genomic_DNA"/>
</dbReference>
<keyword evidence="1" id="KW-0732">Signal</keyword>
<reference evidence="2" key="1">
    <citation type="submission" date="2021-12" db="EMBL/GenBank/DDBJ databases">
        <title>Enterovibrio ZSDZ35 sp. nov. and Enterovibrio ZSDZ42 sp. nov., isolated from coastal seawater in Qingdao.</title>
        <authorList>
            <person name="Zhang P."/>
        </authorList>
    </citation>
    <scope>NUCLEOTIDE SEQUENCE</scope>
    <source>
        <strain evidence="2">ZSDZ35</strain>
    </source>
</reference>
<proteinExistence type="predicted"/>
<protein>
    <submittedName>
        <fullName evidence="2">Uncharacterized protein</fullName>
    </submittedName>
</protein>
<comment type="caution">
    <text evidence="2">The sequence shown here is derived from an EMBL/GenBank/DDBJ whole genome shotgun (WGS) entry which is preliminary data.</text>
</comment>
<evidence type="ECO:0000313" key="3">
    <source>
        <dbReference type="Proteomes" id="UP001149821"/>
    </source>
</evidence>
<accession>A0ABT5QP20</accession>
<evidence type="ECO:0000313" key="2">
    <source>
        <dbReference type="EMBL" id="MDD1782041.1"/>
    </source>
</evidence>
<feature type="signal peptide" evidence="1">
    <location>
        <begin position="1"/>
        <end position="21"/>
    </location>
</feature>
<gene>
    <name evidence="2" type="ORF">LRP49_12755</name>
</gene>
<name>A0ABT5QP20_9GAMM</name>
<dbReference type="Proteomes" id="UP001149821">
    <property type="component" value="Unassembled WGS sequence"/>
</dbReference>
<keyword evidence="3" id="KW-1185">Reference proteome</keyword>
<evidence type="ECO:0000256" key="1">
    <source>
        <dbReference type="SAM" id="SignalP"/>
    </source>
</evidence>
<feature type="chain" id="PRO_5046390163" evidence="1">
    <location>
        <begin position="22"/>
        <end position="83"/>
    </location>
</feature>